<dbReference type="KEGG" id="mxe:MYXE_43560"/>
<evidence type="ECO:0000313" key="2">
    <source>
        <dbReference type="EMBL" id="BBU24566.1"/>
    </source>
</evidence>
<evidence type="ECO:0000259" key="1">
    <source>
        <dbReference type="Pfam" id="PF04480"/>
    </source>
</evidence>
<organism evidence="2 3">
    <name type="scientific">Mycobacterium xenopi</name>
    <dbReference type="NCBI Taxonomy" id="1789"/>
    <lineage>
        <taxon>Bacteria</taxon>
        <taxon>Bacillati</taxon>
        <taxon>Actinomycetota</taxon>
        <taxon>Actinomycetes</taxon>
        <taxon>Mycobacteriales</taxon>
        <taxon>Mycobacteriaceae</taxon>
        <taxon>Mycobacterium</taxon>
    </lineage>
</organism>
<dbReference type="SUPFAM" id="SSF52980">
    <property type="entry name" value="Restriction endonuclease-like"/>
    <property type="match status" value="1"/>
</dbReference>
<dbReference type="RefSeq" id="WP_003923288.1">
    <property type="nucleotide sequence ID" value="NZ_AP022314.1"/>
</dbReference>
<evidence type="ECO:0000313" key="3">
    <source>
        <dbReference type="Proteomes" id="UP000464624"/>
    </source>
</evidence>
<dbReference type="EMBL" id="AP022314">
    <property type="protein sequence ID" value="BBU24566.1"/>
    <property type="molecule type" value="Genomic_DNA"/>
</dbReference>
<feature type="domain" description="DUF559" evidence="1">
    <location>
        <begin position="217"/>
        <end position="289"/>
    </location>
</feature>
<protein>
    <recommendedName>
        <fullName evidence="1">DUF559 domain-containing protein</fullName>
    </recommendedName>
</protein>
<dbReference type="InterPro" id="IPR011335">
    <property type="entry name" value="Restrct_endonuc-II-like"/>
</dbReference>
<dbReference type="Gene3D" id="3.40.960.10">
    <property type="entry name" value="VSR Endonuclease"/>
    <property type="match status" value="1"/>
</dbReference>
<dbReference type="Proteomes" id="UP000464624">
    <property type="component" value="Chromosome"/>
</dbReference>
<dbReference type="InterPro" id="IPR007569">
    <property type="entry name" value="DUF559"/>
</dbReference>
<reference evidence="2 3" key="1">
    <citation type="submission" date="2019-12" db="EMBL/GenBank/DDBJ databases">
        <title>Complete genome sequence of Mycolicibacterium xenopi str. JCM15661T.</title>
        <authorList>
            <person name="Yoshida M."/>
            <person name="Fukano H."/>
            <person name="Asakura T."/>
            <person name="Hoshino Y."/>
        </authorList>
    </citation>
    <scope>NUCLEOTIDE SEQUENCE [LARGE SCALE GENOMIC DNA]</scope>
    <source>
        <strain evidence="2 3">JCM 15661T</strain>
    </source>
</reference>
<gene>
    <name evidence="2" type="ORF">MYXE_43560</name>
</gene>
<proteinExistence type="predicted"/>
<name>A0AAD1H535_MYCXE</name>
<dbReference type="AlphaFoldDB" id="A0AAD1H535"/>
<sequence length="299" mass="33599">MRLSRVAVMLPAVGGDDWPFLGRQAVRRGDISEYQLEKDYRAVYRNVYVPKQQPLSALTRARAAWLWSGGRATLTGLSAAAVLGTKWLDPESPAELIRVNRHVPPGIVVRSYELDRREVRVANGIRITTPERTAFDIGRTMPQDRAVPVLDALANATHFKILDVVALAESKPGIRGVRRLRAALRLVDGGAESPQESRLRLLLVRAGLPPPETQIPFVDQYGVTRIRVDMGWRAWKVAVEYDGVQHWSDRYQRSWDIDRVAMLEALGWVVVRVSAEMMTRPRVIIERVTAKLRAAGCPL</sequence>
<dbReference type="Pfam" id="PF04480">
    <property type="entry name" value="DUF559"/>
    <property type="match status" value="1"/>
</dbReference>
<accession>A0AAD1H535</accession>